<name>A0A9Q3JK16_9BASI</name>
<dbReference type="EMBL" id="AVOT02076345">
    <property type="protein sequence ID" value="MBW0564795.1"/>
    <property type="molecule type" value="Genomic_DNA"/>
</dbReference>
<feature type="compositionally biased region" description="Polar residues" evidence="1">
    <location>
        <begin position="69"/>
        <end position="83"/>
    </location>
</feature>
<organism evidence="2 3">
    <name type="scientific">Austropuccinia psidii MF-1</name>
    <dbReference type="NCBI Taxonomy" id="1389203"/>
    <lineage>
        <taxon>Eukaryota</taxon>
        <taxon>Fungi</taxon>
        <taxon>Dikarya</taxon>
        <taxon>Basidiomycota</taxon>
        <taxon>Pucciniomycotina</taxon>
        <taxon>Pucciniomycetes</taxon>
        <taxon>Pucciniales</taxon>
        <taxon>Sphaerophragmiaceae</taxon>
        <taxon>Austropuccinia</taxon>
    </lineage>
</organism>
<evidence type="ECO:0000256" key="1">
    <source>
        <dbReference type="SAM" id="MobiDB-lite"/>
    </source>
</evidence>
<keyword evidence="3" id="KW-1185">Reference proteome</keyword>
<protein>
    <submittedName>
        <fullName evidence="2">Uncharacterized protein</fullName>
    </submittedName>
</protein>
<feature type="compositionally biased region" description="Basic and acidic residues" evidence="1">
    <location>
        <begin position="84"/>
        <end position="99"/>
    </location>
</feature>
<proteinExistence type="predicted"/>
<dbReference type="AlphaFoldDB" id="A0A9Q3JK16"/>
<comment type="caution">
    <text evidence="2">The sequence shown here is derived from an EMBL/GenBank/DDBJ whole genome shotgun (WGS) entry which is preliminary data.</text>
</comment>
<gene>
    <name evidence="2" type="ORF">O181_104510</name>
</gene>
<dbReference type="Proteomes" id="UP000765509">
    <property type="component" value="Unassembled WGS sequence"/>
</dbReference>
<evidence type="ECO:0000313" key="2">
    <source>
        <dbReference type="EMBL" id="MBW0564795.1"/>
    </source>
</evidence>
<sequence>MPKPLAGGHELLLTHQELSESGEDHRALRRVEPIVLQRQGQKDKELVEEPKFFICRPEEGIGNDPSFGRRSSSVYQLQTSSRSIQREAQRTSKEEERSQEPSGQAQRQRKLAQTLPTRVQDPQIRAFSPGQCLQYGQDSHGIHSQRAGKDEHDFSMQIIDEIQFVKSSIDVELGKFDSNLNKITSGISELKRDDKNYTEWYKLKNLRLDSITNTCDRIESKCQGKKDEMEDLAIVNIKDQSRILKDHVLEIIRNTNKFATHLEKSYSKRQKLKNKIVANVEQIH</sequence>
<reference evidence="2" key="1">
    <citation type="submission" date="2021-03" db="EMBL/GenBank/DDBJ databases">
        <title>Draft genome sequence of rust myrtle Austropuccinia psidii MF-1, a brazilian biotype.</title>
        <authorList>
            <person name="Quecine M.C."/>
            <person name="Pachon D.M.R."/>
            <person name="Bonatelli M.L."/>
            <person name="Correr F.H."/>
            <person name="Franceschini L.M."/>
            <person name="Leite T.F."/>
            <person name="Margarido G.R.A."/>
            <person name="Almeida C.A."/>
            <person name="Ferrarezi J.A."/>
            <person name="Labate C.A."/>
        </authorList>
    </citation>
    <scope>NUCLEOTIDE SEQUENCE</scope>
    <source>
        <strain evidence="2">MF-1</strain>
    </source>
</reference>
<evidence type="ECO:0000313" key="3">
    <source>
        <dbReference type="Proteomes" id="UP000765509"/>
    </source>
</evidence>
<accession>A0A9Q3JK16</accession>
<feature type="region of interest" description="Disordered" evidence="1">
    <location>
        <begin position="56"/>
        <end position="123"/>
    </location>
</feature>